<dbReference type="Gene3D" id="3.40.50.300">
    <property type="entry name" value="P-loop containing nucleotide triphosphate hydrolases"/>
    <property type="match status" value="3"/>
</dbReference>
<feature type="compositionally biased region" description="Basic residues" evidence="7">
    <location>
        <begin position="106"/>
        <end position="122"/>
    </location>
</feature>
<evidence type="ECO:0000259" key="8">
    <source>
        <dbReference type="PROSITE" id="PS51192"/>
    </source>
</evidence>
<proteinExistence type="inferred from homology"/>
<comment type="caution">
    <text evidence="10">The sequence shown here is derived from an EMBL/GenBank/DDBJ whole genome shotgun (WGS) entry which is preliminary data.</text>
</comment>
<dbReference type="CDD" id="cd17982">
    <property type="entry name" value="DEXHc_DHX37"/>
    <property type="match status" value="1"/>
</dbReference>
<evidence type="ECO:0000313" key="10">
    <source>
        <dbReference type="EMBL" id="GAA98791.1"/>
    </source>
</evidence>
<dbReference type="FunCoup" id="G7E7I1">
    <property type="interactions" value="723"/>
</dbReference>
<keyword evidence="4" id="KW-0378">Hydrolase</keyword>
<dbReference type="OMA" id="FCYLDDK"/>
<protein>
    <recommendedName>
        <fullName evidence="2">RNA helicase</fullName>
        <ecNumber evidence="2">3.6.4.13</ecNumber>
    </recommendedName>
</protein>
<comment type="similarity">
    <text evidence="1">Belongs to the DEAD box helicase family. DEAH subfamily.</text>
</comment>
<dbReference type="InterPro" id="IPR014001">
    <property type="entry name" value="Helicase_ATP-bd"/>
</dbReference>
<reference evidence="10 11" key="1">
    <citation type="journal article" date="2011" name="J. Gen. Appl. Microbiol.">
        <title>Draft genome sequencing of the enigmatic basidiomycete Mixia osmundae.</title>
        <authorList>
            <person name="Nishida H."/>
            <person name="Nagatsuka Y."/>
            <person name="Sugiyama J."/>
        </authorList>
    </citation>
    <scope>NUCLEOTIDE SEQUENCE [LARGE SCALE GENOMIC DNA]</scope>
    <source>
        <strain evidence="11">CBS 9802 / IAM 14324 / JCM 22182 / KY 12970</strain>
    </source>
</reference>
<dbReference type="GO" id="GO:0003723">
    <property type="term" value="F:RNA binding"/>
    <property type="evidence" value="ECO:0007669"/>
    <property type="project" value="TreeGrafter"/>
</dbReference>
<dbReference type="InterPro" id="IPR011709">
    <property type="entry name" value="DEAD-box_helicase_OB_fold"/>
</dbReference>
<dbReference type="STRING" id="764103.G7E7I1"/>
<dbReference type="InterPro" id="IPR027417">
    <property type="entry name" value="P-loop_NTPase"/>
</dbReference>
<dbReference type="GO" id="GO:0005730">
    <property type="term" value="C:nucleolus"/>
    <property type="evidence" value="ECO:0007669"/>
    <property type="project" value="TreeGrafter"/>
</dbReference>
<feature type="compositionally biased region" description="Low complexity" evidence="7">
    <location>
        <begin position="125"/>
        <end position="143"/>
    </location>
</feature>
<keyword evidence="5" id="KW-0347">Helicase</keyword>
<dbReference type="Gene3D" id="1.20.120.1080">
    <property type="match status" value="1"/>
</dbReference>
<feature type="compositionally biased region" description="Low complexity" evidence="7">
    <location>
        <begin position="164"/>
        <end position="179"/>
    </location>
</feature>
<name>G7E7I1_MIXOS</name>
<dbReference type="CDD" id="cd18791">
    <property type="entry name" value="SF2_C_RHA"/>
    <property type="match status" value="1"/>
</dbReference>
<dbReference type="PANTHER" id="PTHR18934">
    <property type="entry name" value="ATP-DEPENDENT RNA HELICASE"/>
    <property type="match status" value="1"/>
</dbReference>
<dbReference type="SMART" id="SM00490">
    <property type="entry name" value="HELICc"/>
    <property type="match status" value="1"/>
</dbReference>
<organism evidence="10 11">
    <name type="scientific">Mixia osmundae (strain CBS 9802 / IAM 14324 / JCM 22182 / KY 12970)</name>
    <dbReference type="NCBI Taxonomy" id="764103"/>
    <lineage>
        <taxon>Eukaryota</taxon>
        <taxon>Fungi</taxon>
        <taxon>Dikarya</taxon>
        <taxon>Basidiomycota</taxon>
        <taxon>Pucciniomycotina</taxon>
        <taxon>Mixiomycetes</taxon>
        <taxon>Mixiales</taxon>
        <taxon>Mixiaceae</taxon>
        <taxon>Mixia</taxon>
    </lineage>
</organism>
<reference evidence="10 11" key="2">
    <citation type="journal article" date="2012" name="Open Biol.">
        <title>Characteristics of nucleosomes and linker DNA regions on the genome of the basidiomycete Mixia osmundae revealed by mono- and dinucleosome mapping.</title>
        <authorList>
            <person name="Nishida H."/>
            <person name="Kondo S."/>
            <person name="Matsumoto T."/>
            <person name="Suzuki Y."/>
            <person name="Yoshikawa H."/>
            <person name="Taylor T.D."/>
            <person name="Sugiyama J."/>
        </authorList>
    </citation>
    <scope>NUCLEOTIDE SEQUENCE [LARGE SCALE GENOMIC DNA]</scope>
    <source>
        <strain evidence="11">CBS 9802 / IAM 14324 / JCM 22182 / KY 12970</strain>
    </source>
</reference>
<dbReference type="GO" id="GO:0016887">
    <property type="term" value="F:ATP hydrolysis activity"/>
    <property type="evidence" value="ECO:0007669"/>
    <property type="project" value="InterPro"/>
</dbReference>
<keyword evidence="6" id="KW-0067">ATP-binding</keyword>
<evidence type="ECO:0000259" key="9">
    <source>
        <dbReference type="PROSITE" id="PS51194"/>
    </source>
</evidence>
<evidence type="ECO:0000256" key="7">
    <source>
        <dbReference type="SAM" id="MobiDB-lite"/>
    </source>
</evidence>
<keyword evidence="11" id="KW-1185">Reference proteome</keyword>
<dbReference type="OrthoDB" id="10253254at2759"/>
<feature type="compositionally biased region" description="Polar residues" evidence="7">
    <location>
        <begin position="68"/>
        <end position="104"/>
    </location>
</feature>
<feature type="compositionally biased region" description="Basic and acidic residues" evidence="7">
    <location>
        <begin position="200"/>
        <end position="213"/>
    </location>
</feature>
<dbReference type="Pfam" id="PF13401">
    <property type="entry name" value="AAA_22"/>
    <property type="match status" value="1"/>
</dbReference>
<evidence type="ECO:0000256" key="2">
    <source>
        <dbReference type="ARBA" id="ARBA00012552"/>
    </source>
</evidence>
<sequence length="1282" mass="140478">MSDHSQLDMLPTKSQAQRQKEKMERKAAQAKEAQEQKGISKKRKRLQEQYISKKLRKSQRSELLDSLAVSQSSVDKPLNLMTSSTLGSRTFSSTSDQLEKTQALSARKREKQRAKSQNRRAGYHSDSSSSSSSERSADQAASEPKAPARTNGKPVPSTPNLADGNASSSNGLGSALASGVQIVSRPPREKRPSAAALLRSRHEAVKPHLRAIEETGGLSDSDEVSSSHGELGQSDVSDADEEGEDPVLGAALALLAERGLDPKQLETLRRRADEEDGSDHTDDPAFGSSSDDDSNNISDADDETEVASDFDENEEWQGIETMGPQHGALAVEPVRLQADQPAQAKTDFKAWASEQIALADPSQPSSRTSHSEPPAKHIVHVEQGRGPMGEMTILPTQSLLDLKAPIKSTPVRVSRSTELQEARLRLPILAEEANIVETILLHPVVLVCGETGSGKTTQIPQFLYEAGFGSPQGDNPGMIGITQPRRVAATSMASRVAHELRLGPERVSHQVRFDSTTSAQTLIKFMTDGVLLRELALDFLLTRYSVIIIDEAHERTVNTDVLIGTLSRIVRLREKRWREKLEGAKPLRLIIMSATLRVEDFRSNATLFDTPPPIVEIKARQFAVTTHFSRRTKPDYLDEAFKKACRVHARLPMGGLLIFLTGQNEITTLCRRLESQYGRAAIADRRAKRAQIAQRQKLREGAQQAAEELPIFDVSMADEPEAMPATDAGRNTIEELEALDDTVDFDDEEALESESEEMSDVNVEQSDVPMHILPFYSLLPSHRQMQVFDAPPAGTRLVVVATNVAETSLTIPHISYVIDCGRAKEKQFDPSSGVQSFKIDWISKASAAQRAGRAGRTGPGHCYRLYSSAVFESFFTDHTAPEIARTPIEGVVLQMKAMNIDAVVNFPFPTPPERPMLAKAERMLIGLGALEQQQAGLGSKKLDAHVTELGRSMARYPLAPRFAKMLVIGQQEGCLPYVITAVAAMSVGDPFLHEQSLGDDLDETSNIQGHMPATEFAIIRDPGIRRKEELKAKRSAYFRSLEQFAALGAGTSDVFRVISAVGAFDYAEKSASFCEKHFLRAKAMQEIDQLRQQINRIVSAYTGADSVDSVKLAPPSTAQIKALRQLLTVSFVDQIAVRKDLLSSSAGSVKATTESCRGIAYRALGINEDVYVHPTSVLYSRPPPEFLCYQEVFTTNQTWLKGLTKVNSAWISVLCRPYCTYSKTLETVAKASADGKTRVCEVVPRFGAGLLSGEGPAHTGLGLELPAMQATQRKEGSRWVMA</sequence>
<dbReference type="InterPro" id="IPR048333">
    <property type="entry name" value="HA2_WH"/>
</dbReference>
<dbReference type="Pfam" id="PF00271">
    <property type="entry name" value="Helicase_C"/>
    <property type="match status" value="1"/>
</dbReference>
<dbReference type="InterPro" id="IPR007502">
    <property type="entry name" value="Helicase-assoc_dom"/>
</dbReference>
<dbReference type="HOGENOM" id="CLU_001832_0_2_1"/>
<dbReference type="GO" id="GO:1990904">
    <property type="term" value="C:ribonucleoprotein complex"/>
    <property type="evidence" value="ECO:0007669"/>
    <property type="project" value="UniProtKB-ARBA"/>
</dbReference>
<dbReference type="SMART" id="SM00847">
    <property type="entry name" value="HA2"/>
    <property type="match status" value="1"/>
</dbReference>
<dbReference type="PANTHER" id="PTHR18934:SF99">
    <property type="entry name" value="ATP-DEPENDENT RNA HELICASE DHX37-RELATED"/>
    <property type="match status" value="1"/>
</dbReference>
<dbReference type="GO" id="GO:0005524">
    <property type="term" value="F:ATP binding"/>
    <property type="evidence" value="ECO:0007669"/>
    <property type="project" value="UniProtKB-KW"/>
</dbReference>
<dbReference type="Pfam" id="PF04408">
    <property type="entry name" value="WHD_HA2"/>
    <property type="match status" value="1"/>
</dbReference>
<dbReference type="EC" id="3.6.4.13" evidence="2"/>
<feature type="domain" description="Helicase C-terminal" evidence="9">
    <location>
        <begin position="731"/>
        <end position="899"/>
    </location>
</feature>
<feature type="region of interest" description="Disordered" evidence="7">
    <location>
        <begin position="1"/>
        <end position="311"/>
    </location>
</feature>
<gene>
    <name evidence="10" type="primary">Mo05479</name>
    <name evidence="10" type="ORF">E5Q_05479</name>
</gene>
<dbReference type="Pfam" id="PF21010">
    <property type="entry name" value="HA2_C"/>
    <property type="match status" value="1"/>
</dbReference>
<dbReference type="PROSITE" id="PS51194">
    <property type="entry name" value="HELICASE_CTER"/>
    <property type="match status" value="1"/>
</dbReference>
<dbReference type="GO" id="GO:0003724">
    <property type="term" value="F:RNA helicase activity"/>
    <property type="evidence" value="ECO:0007669"/>
    <property type="project" value="UniProtKB-EC"/>
</dbReference>
<dbReference type="InterPro" id="IPR002464">
    <property type="entry name" value="DNA/RNA_helicase_DEAH_CS"/>
</dbReference>
<dbReference type="InterPro" id="IPR001650">
    <property type="entry name" value="Helicase_C-like"/>
</dbReference>
<dbReference type="Pfam" id="PF07717">
    <property type="entry name" value="OB_NTP_bind"/>
    <property type="match status" value="1"/>
</dbReference>
<dbReference type="eggNOG" id="KOG0926">
    <property type="taxonomic scope" value="Eukaryota"/>
</dbReference>
<evidence type="ECO:0000256" key="3">
    <source>
        <dbReference type="ARBA" id="ARBA00022741"/>
    </source>
</evidence>
<dbReference type="SUPFAM" id="SSF52540">
    <property type="entry name" value="P-loop containing nucleoside triphosphate hydrolases"/>
    <property type="match status" value="1"/>
</dbReference>
<dbReference type="RefSeq" id="XP_014566969.1">
    <property type="nucleotide sequence ID" value="XM_014711483.1"/>
</dbReference>
<evidence type="ECO:0000313" key="11">
    <source>
        <dbReference type="Proteomes" id="UP000009131"/>
    </source>
</evidence>
<feature type="compositionally biased region" description="Basic and acidic residues" evidence="7">
    <location>
        <begin position="258"/>
        <end position="283"/>
    </location>
</feature>
<dbReference type="InterPro" id="IPR003593">
    <property type="entry name" value="AAA+_ATPase"/>
</dbReference>
<feature type="domain" description="Helicase ATP-binding" evidence="8">
    <location>
        <begin position="436"/>
        <end position="614"/>
    </location>
</feature>
<dbReference type="PROSITE" id="PS00690">
    <property type="entry name" value="DEAH_ATP_HELICASE"/>
    <property type="match status" value="1"/>
</dbReference>
<dbReference type="EMBL" id="BABT02000165">
    <property type="protein sequence ID" value="GAA98791.1"/>
    <property type="molecule type" value="Genomic_DNA"/>
</dbReference>
<evidence type="ECO:0000256" key="4">
    <source>
        <dbReference type="ARBA" id="ARBA00022801"/>
    </source>
</evidence>
<evidence type="ECO:0000256" key="5">
    <source>
        <dbReference type="ARBA" id="ARBA00022806"/>
    </source>
</evidence>
<accession>G7E7I1</accession>
<evidence type="ECO:0000256" key="6">
    <source>
        <dbReference type="ARBA" id="ARBA00022840"/>
    </source>
</evidence>
<dbReference type="GO" id="GO:0000462">
    <property type="term" value="P:maturation of SSU-rRNA from tricistronic rRNA transcript (SSU-rRNA, 5.8S rRNA, LSU-rRNA)"/>
    <property type="evidence" value="ECO:0007669"/>
    <property type="project" value="TreeGrafter"/>
</dbReference>
<feature type="compositionally biased region" description="Basic and acidic residues" evidence="7">
    <location>
        <begin position="18"/>
        <end position="35"/>
    </location>
</feature>
<dbReference type="Proteomes" id="UP000009131">
    <property type="component" value="Unassembled WGS sequence"/>
</dbReference>
<keyword evidence="3" id="KW-0547">Nucleotide-binding</keyword>
<dbReference type="InParanoid" id="G7E7I1"/>
<dbReference type="InterPro" id="IPR049945">
    <property type="entry name" value="AAA_22"/>
</dbReference>
<evidence type="ECO:0000256" key="1">
    <source>
        <dbReference type="ARBA" id="ARBA00008792"/>
    </source>
</evidence>
<dbReference type="SMART" id="SM00487">
    <property type="entry name" value="DEXDc"/>
    <property type="match status" value="1"/>
</dbReference>
<feature type="compositionally biased region" description="Acidic residues" evidence="7">
    <location>
        <begin position="290"/>
        <end position="311"/>
    </location>
</feature>
<dbReference type="FunFam" id="3.40.50.300:FF:002693">
    <property type="entry name" value="Predicted protein"/>
    <property type="match status" value="1"/>
</dbReference>
<dbReference type="SMART" id="SM00382">
    <property type="entry name" value="AAA"/>
    <property type="match status" value="1"/>
</dbReference>
<dbReference type="PROSITE" id="PS51192">
    <property type="entry name" value="HELICASE_ATP_BIND_1"/>
    <property type="match status" value="1"/>
</dbReference>